<reference evidence="2 3" key="2">
    <citation type="submission" date="2019-01" db="EMBL/GenBank/DDBJ databases">
        <title>Motilimonas pumilus sp. nov., isolated from the gut of sea cucumber (Apostichopus japonicus).</title>
        <authorList>
            <person name="Wang F.-Q."/>
            <person name="Ren L.-H."/>
            <person name="Lin Y.-W."/>
            <person name="Sun G.-H."/>
            <person name="Du Z.-J."/>
            <person name="Zhao J.-X."/>
            <person name="Liu X.-J."/>
            <person name="Liu L.-J."/>
        </authorList>
    </citation>
    <scope>NUCLEOTIDE SEQUENCE [LARGE SCALE GENOMIC DNA]</scope>
    <source>
        <strain evidence="2 3">PLHSC7-2</strain>
    </source>
</reference>
<evidence type="ECO:0000313" key="2">
    <source>
        <dbReference type="EMBL" id="RJG51538.1"/>
    </source>
</evidence>
<proteinExistence type="predicted"/>
<reference evidence="2 3" key="1">
    <citation type="submission" date="2018-09" db="EMBL/GenBank/DDBJ databases">
        <authorList>
            <person name="Wang F."/>
        </authorList>
    </citation>
    <scope>NUCLEOTIDE SEQUENCE [LARGE SCALE GENOMIC DNA]</scope>
    <source>
        <strain evidence="2 3">PLHSC7-2</strain>
    </source>
</reference>
<keyword evidence="3" id="KW-1185">Reference proteome</keyword>
<protein>
    <recommendedName>
        <fullName evidence="4">Type VI secretion system-associated protein TagO</fullName>
    </recommendedName>
</protein>
<name>A0A418YKN1_9GAMM</name>
<evidence type="ECO:0008006" key="4">
    <source>
        <dbReference type="Google" id="ProtNLM"/>
    </source>
</evidence>
<dbReference type="OrthoDB" id="7831428at2"/>
<dbReference type="InterPro" id="IPR017738">
    <property type="entry name" value="T6SS-assoc_VCA0118"/>
</dbReference>
<organism evidence="2 3">
    <name type="scientific">Motilimonas pumila</name>
    <dbReference type="NCBI Taxonomy" id="2303987"/>
    <lineage>
        <taxon>Bacteria</taxon>
        <taxon>Pseudomonadati</taxon>
        <taxon>Pseudomonadota</taxon>
        <taxon>Gammaproteobacteria</taxon>
        <taxon>Alteromonadales</taxon>
        <taxon>Alteromonadales genera incertae sedis</taxon>
        <taxon>Motilimonas</taxon>
    </lineage>
</organism>
<dbReference type="Proteomes" id="UP000283255">
    <property type="component" value="Unassembled WGS sequence"/>
</dbReference>
<accession>A0A418YKN1</accession>
<evidence type="ECO:0000256" key="1">
    <source>
        <dbReference type="SAM" id="SignalP"/>
    </source>
</evidence>
<gene>
    <name evidence="2" type="ORF">D1Z90_02060</name>
</gene>
<dbReference type="EMBL" id="QZCH01000001">
    <property type="protein sequence ID" value="RJG51538.1"/>
    <property type="molecule type" value="Genomic_DNA"/>
</dbReference>
<comment type="caution">
    <text evidence="2">The sequence shown here is derived from an EMBL/GenBank/DDBJ whole genome shotgun (WGS) entry which is preliminary data.</text>
</comment>
<sequence>MKKSYFLVLLVLAFSSNVNADLDTKDIAKCAVIKGDLSRLECYDRLAENNDLRGIQNVPQTIEDTGDWDVSVGLNPIDDSKTVTLALKAETGTSRWGDPIFIVARCKSNETNLYISWNDYLGSEVEVLTRVGESKAAAREWGLSTDKKASFHPKPVNFLKKLLDSDKLVAQVTPYNENPVTAIFNTTGLGNAIKPLRQTCSW</sequence>
<evidence type="ECO:0000313" key="3">
    <source>
        <dbReference type="Proteomes" id="UP000283255"/>
    </source>
</evidence>
<dbReference type="RefSeq" id="WP_119909062.1">
    <property type="nucleotide sequence ID" value="NZ_QZCH01000001.1"/>
</dbReference>
<dbReference type="AlphaFoldDB" id="A0A418YKN1"/>
<keyword evidence="1" id="KW-0732">Signal</keyword>
<feature type="signal peptide" evidence="1">
    <location>
        <begin position="1"/>
        <end position="20"/>
    </location>
</feature>
<dbReference type="Pfam" id="PF11319">
    <property type="entry name" value="VasI"/>
    <property type="match status" value="1"/>
</dbReference>
<feature type="chain" id="PRO_5018982100" description="Type VI secretion system-associated protein TagO" evidence="1">
    <location>
        <begin position="21"/>
        <end position="202"/>
    </location>
</feature>